<name>A0A4Z1TA68_GIAMU</name>
<evidence type="ECO:0000313" key="1">
    <source>
        <dbReference type="EMBL" id="TNJ29399.1"/>
    </source>
</evidence>
<gene>
    <name evidence="1" type="ORF">GMRT_15986</name>
</gene>
<organism evidence="1 2">
    <name type="scientific">Giardia muris</name>
    <dbReference type="NCBI Taxonomy" id="5742"/>
    <lineage>
        <taxon>Eukaryota</taxon>
        <taxon>Metamonada</taxon>
        <taxon>Diplomonadida</taxon>
        <taxon>Hexamitidae</taxon>
        <taxon>Giardiinae</taxon>
        <taxon>Giardia</taxon>
    </lineage>
</organism>
<reference evidence="1 2" key="1">
    <citation type="submission" date="2019-05" db="EMBL/GenBank/DDBJ databases">
        <title>The compact genome of Giardia muris reveals important steps in the evolution of intestinal protozoan parasites.</title>
        <authorList>
            <person name="Xu F."/>
            <person name="Jimenez-Gonzalez A."/>
            <person name="Einarsson E."/>
            <person name="Astvaldsson A."/>
            <person name="Peirasmaki D."/>
            <person name="Eckmann L."/>
            <person name="Andersson J.O."/>
            <person name="Svard S.G."/>
            <person name="Jerlstrom-Hultqvist J."/>
        </authorList>
    </citation>
    <scope>NUCLEOTIDE SEQUENCE [LARGE SCALE GENOMIC DNA]</scope>
    <source>
        <strain evidence="1 2">Roberts-Thomson</strain>
    </source>
</reference>
<accession>A0A4Z1TA68</accession>
<proteinExistence type="predicted"/>
<evidence type="ECO:0000313" key="2">
    <source>
        <dbReference type="Proteomes" id="UP000315496"/>
    </source>
</evidence>
<protein>
    <submittedName>
        <fullName evidence="1">Uncharacterized protein</fullName>
    </submittedName>
</protein>
<dbReference type="VEuPathDB" id="GiardiaDB:GMRT_15986"/>
<dbReference type="Proteomes" id="UP000315496">
    <property type="component" value="Chromosome 1"/>
</dbReference>
<comment type="caution">
    <text evidence="1">The sequence shown here is derived from an EMBL/GenBank/DDBJ whole genome shotgun (WGS) entry which is preliminary data.</text>
</comment>
<dbReference type="AlphaFoldDB" id="A0A4Z1TA68"/>
<sequence length="282" mass="31584">MLPVLSRRLSTFATRNGQKMLDDSTELILDAFLPIQNLEEADTPSVFNFEQDVTSTMQEDPICQKHKKVVSLLARQADEYLARQGAILTTLAMTPCCNETDSIERLAVLLGAKNFRALSRLPLFLALNAAYSGVRVESYFPYPTLSGTEHTGRGVSSLEMVFQSLVAALDEPRTRDQLVSVTGFQRRRLSSAINPLRALGLVVEPENLRAAPSGSIEAVIERDGSPNMLICRNPRQEAASLTIRVYCDYYLTLKRIREWLERGGQPIYDTRFVNERLGELLT</sequence>
<dbReference type="EMBL" id="VDLU01000001">
    <property type="protein sequence ID" value="TNJ29399.1"/>
    <property type="molecule type" value="Genomic_DNA"/>
</dbReference>
<dbReference type="OrthoDB" id="10250489at2759"/>
<keyword evidence="2" id="KW-1185">Reference proteome</keyword>